<comment type="caution">
    <text evidence="2">The sequence shown here is derived from an EMBL/GenBank/DDBJ whole genome shotgun (WGS) entry which is preliminary data.</text>
</comment>
<feature type="domain" description="Peptidase C45 hydrolase" evidence="1">
    <location>
        <begin position="163"/>
        <end position="317"/>
    </location>
</feature>
<dbReference type="GO" id="GO:0016746">
    <property type="term" value="F:acyltransferase activity"/>
    <property type="evidence" value="ECO:0007669"/>
    <property type="project" value="UniProtKB-KW"/>
</dbReference>
<dbReference type="InterPro" id="IPR029055">
    <property type="entry name" value="Ntn_hydrolases_N"/>
</dbReference>
<dbReference type="Proteomes" id="UP001500151">
    <property type="component" value="Unassembled WGS sequence"/>
</dbReference>
<keyword evidence="2" id="KW-0808">Transferase</keyword>
<dbReference type="SUPFAM" id="SSF56235">
    <property type="entry name" value="N-terminal nucleophile aminohydrolases (Ntn hydrolases)"/>
    <property type="match status" value="1"/>
</dbReference>
<keyword evidence="3" id="KW-1185">Reference proteome</keyword>
<organism evidence="2 3">
    <name type="scientific">Streptomyces vastus</name>
    <dbReference type="NCBI Taxonomy" id="285451"/>
    <lineage>
        <taxon>Bacteria</taxon>
        <taxon>Bacillati</taxon>
        <taxon>Actinomycetota</taxon>
        <taxon>Actinomycetes</taxon>
        <taxon>Kitasatosporales</taxon>
        <taxon>Streptomycetaceae</taxon>
        <taxon>Streptomyces</taxon>
    </lineage>
</organism>
<gene>
    <name evidence="2" type="ORF">GCM10010307_28680</name>
</gene>
<evidence type="ECO:0000313" key="2">
    <source>
        <dbReference type="EMBL" id="GAA2633878.1"/>
    </source>
</evidence>
<accession>A0ABN3QSZ2</accession>
<dbReference type="EMBL" id="BAAASJ010000030">
    <property type="protein sequence ID" value="GAA2633878.1"/>
    <property type="molecule type" value="Genomic_DNA"/>
</dbReference>
<evidence type="ECO:0000259" key="1">
    <source>
        <dbReference type="Pfam" id="PF03417"/>
    </source>
</evidence>
<dbReference type="Pfam" id="PF03417">
    <property type="entry name" value="AAT"/>
    <property type="match status" value="1"/>
</dbReference>
<keyword evidence="2" id="KW-0012">Acyltransferase</keyword>
<proteinExistence type="predicted"/>
<evidence type="ECO:0000313" key="3">
    <source>
        <dbReference type="Proteomes" id="UP001500151"/>
    </source>
</evidence>
<dbReference type="Gene3D" id="3.60.60.10">
    <property type="entry name" value="Penicillin V Acylase, Chain A"/>
    <property type="match status" value="1"/>
</dbReference>
<sequence>MFGVVTRKRGVAAFLETGTVFGGVFGQDHKAMICPEPGEFALNLGTLTALHPTPPNPAEGAAAVPQQQKTFRALDIGDGTDGTWAAHAQTLWPAADGWLTEESKTPVGAARARELFEAHMPELVPVLDRLAAQLDRPGGETFLTLAGIRPFFAGCSQIGAGGTLMRNYDFDPAECEGTIVSSHFLRPVIGMQDAGWGLLDGMNDAGLAVSLTFGGRFVHGPGFAILIVLRYLLETCETVDAAVGKLRTIPIGIPQNVTLVDADRAVTVHVGPDIPLTEAADACATNHQHLPVPDEQEQQSRTQERLATVRAAGPDLPALLKPPLYNSAYDTGMGTVYTAHYRPTEGQVTYHWPAESWDQSFAGFTPGIRTVTLGQADG</sequence>
<name>A0ABN3QSZ2_9ACTN</name>
<dbReference type="InterPro" id="IPR005079">
    <property type="entry name" value="Peptidase_C45_hydrolase"/>
</dbReference>
<dbReference type="InterPro" id="IPR047794">
    <property type="entry name" value="C45_proenzyme-like"/>
</dbReference>
<reference evidence="2 3" key="1">
    <citation type="journal article" date="2019" name="Int. J. Syst. Evol. Microbiol.">
        <title>The Global Catalogue of Microorganisms (GCM) 10K type strain sequencing project: providing services to taxonomists for standard genome sequencing and annotation.</title>
        <authorList>
            <consortium name="The Broad Institute Genomics Platform"/>
            <consortium name="The Broad Institute Genome Sequencing Center for Infectious Disease"/>
            <person name="Wu L."/>
            <person name="Ma J."/>
        </authorList>
    </citation>
    <scope>NUCLEOTIDE SEQUENCE [LARGE SCALE GENOMIC DNA]</scope>
    <source>
        <strain evidence="2 3">JCM 4524</strain>
    </source>
</reference>
<dbReference type="NCBIfam" id="NF040521">
    <property type="entry name" value="C45_proenzyme"/>
    <property type="match status" value="1"/>
</dbReference>
<protein>
    <submittedName>
        <fullName evidence="2">C45 family autoproteolytic acyltransferase/hydolase</fullName>
    </submittedName>
</protein>